<dbReference type="FunFam" id="3.40.50.720:FF:000065">
    <property type="entry name" value="UDP-glucuronic acid decarboxylase 1"/>
    <property type="match status" value="1"/>
</dbReference>
<dbReference type="GO" id="GO:0070403">
    <property type="term" value="F:NAD+ binding"/>
    <property type="evidence" value="ECO:0007669"/>
    <property type="project" value="InterPro"/>
</dbReference>
<evidence type="ECO:0000256" key="12">
    <source>
        <dbReference type="ARBA" id="ARBA00023034"/>
    </source>
</evidence>
<evidence type="ECO:0000256" key="3">
    <source>
        <dbReference type="ARBA" id="ARBA00005100"/>
    </source>
</evidence>
<evidence type="ECO:0000256" key="10">
    <source>
        <dbReference type="ARBA" id="ARBA00022989"/>
    </source>
</evidence>
<keyword evidence="7" id="KW-0812">Transmembrane</keyword>
<evidence type="ECO:0000313" key="19">
    <source>
        <dbReference type="EMBL" id="KAF4971597.1"/>
    </source>
</evidence>
<evidence type="ECO:0000313" key="20">
    <source>
        <dbReference type="Proteomes" id="UP000622797"/>
    </source>
</evidence>
<accession>A0A8H4XDY6</accession>
<keyword evidence="15" id="KW-0456">Lyase</keyword>
<evidence type="ECO:0000256" key="13">
    <source>
        <dbReference type="ARBA" id="ARBA00023136"/>
    </source>
</evidence>
<evidence type="ECO:0000256" key="1">
    <source>
        <dbReference type="ARBA" id="ARBA00001911"/>
    </source>
</evidence>
<evidence type="ECO:0000256" key="7">
    <source>
        <dbReference type="ARBA" id="ARBA00022692"/>
    </source>
</evidence>
<dbReference type="AlphaFoldDB" id="A0A8H4XDY6"/>
<comment type="cofactor">
    <cofactor evidence="1">
        <name>NAD(+)</name>
        <dbReference type="ChEBI" id="CHEBI:57540"/>
    </cofactor>
</comment>
<keyword evidence="20" id="KW-1185">Reference proteome</keyword>
<dbReference type="InterPro" id="IPR036291">
    <property type="entry name" value="NAD(P)-bd_dom_sf"/>
</dbReference>
<keyword evidence="9" id="KW-0735">Signal-anchor</keyword>
<keyword evidence="10" id="KW-1133">Transmembrane helix</keyword>
<dbReference type="GO" id="GO:0032580">
    <property type="term" value="C:Golgi cisterna membrane"/>
    <property type="evidence" value="ECO:0007669"/>
    <property type="project" value="UniProtKB-SubCell"/>
</dbReference>
<dbReference type="SUPFAM" id="SSF51735">
    <property type="entry name" value="NAD(P)-binding Rossmann-fold domains"/>
    <property type="match status" value="1"/>
</dbReference>
<dbReference type="OrthoDB" id="331544at2759"/>
<keyword evidence="13" id="KW-0472">Membrane</keyword>
<comment type="catalytic activity">
    <reaction evidence="17">
        <text>UDP-alpha-D-glucuronate + H(+) = UDP-alpha-D-xylose + CO2</text>
        <dbReference type="Rhea" id="RHEA:23916"/>
        <dbReference type="ChEBI" id="CHEBI:15378"/>
        <dbReference type="ChEBI" id="CHEBI:16526"/>
        <dbReference type="ChEBI" id="CHEBI:57632"/>
        <dbReference type="ChEBI" id="CHEBI:58052"/>
        <dbReference type="EC" id="4.1.1.35"/>
    </reaction>
    <physiologicalReaction direction="left-to-right" evidence="17">
        <dbReference type="Rhea" id="RHEA:23917"/>
    </physiologicalReaction>
</comment>
<dbReference type="PANTHER" id="PTHR43078:SF6">
    <property type="entry name" value="UDP-GLUCURONIC ACID DECARBOXYLASE 1"/>
    <property type="match status" value="1"/>
</dbReference>
<dbReference type="PANTHER" id="PTHR43078">
    <property type="entry name" value="UDP-GLUCURONIC ACID DECARBOXYLASE-RELATED"/>
    <property type="match status" value="1"/>
</dbReference>
<evidence type="ECO:0000256" key="5">
    <source>
        <dbReference type="ARBA" id="ARBA00012290"/>
    </source>
</evidence>
<comment type="similarity">
    <text evidence="4">Belongs to the NAD(P)-dependent epimerase/dehydratase family. UDP-glucuronic acid decarboxylase subfamily.</text>
</comment>
<comment type="subcellular location">
    <subcellularLocation>
        <location evidence="2">Golgi apparatus</location>
        <location evidence="2">Golgi stack membrane</location>
        <topology evidence="2">Single-pass type II membrane protein</topology>
    </subcellularLocation>
</comment>
<dbReference type="InterPro" id="IPR044516">
    <property type="entry name" value="UXS-like"/>
</dbReference>
<keyword evidence="12" id="KW-0333">Golgi apparatus</keyword>
<comment type="caution">
    <text evidence="19">The sequence shown here is derived from an EMBL/GenBank/DDBJ whole genome shotgun (WGS) entry which is preliminary data.</text>
</comment>
<evidence type="ECO:0000256" key="4">
    <source>
        <dbReference type="ARBA" id="ARBA00007505"/>
    </source>
</evidence>
<dbReference type="InterPro" id="IPR016040">
    <property type="entry name" value="NAD(P)-bd_dom"/>
</dbReference>
<evidence type="ECO:0000256" key="14">
    <source>
        <dbReference type="ARBA" id="ARBA00023180"/>
    </source>
</evidence>
<dbReference type="UniPathway" id="UPA00796">
    <property type="reaction ID" value="UER00771"/>
</dbReference>
<proteinExistence type="inferred from homology"/>
<dbReference type="GO" id="GO:0048040">
    <property type="term" value="F:UDP-glucuronate decarboxylase activity"/>
    <property type="evidence" value="ECO:0007669"/>
    <property type="project" value="UniProtKB-EC"/>
</dbReference>
<keyword evidence="8" id="KW-0210">Decarboxylase</keyword>
<dbReference type="Proteomes" id="UP000622797">
    <property type="component" value="Unassembled WGS sequence"/>
</dbReference>
<feature type="domain" description="NAD(P)-binding" evidence="18">
    <location>
        <begin position="4"/>
        <end position="309"/>
    </location>
</feature>
<dbReference type="Gene3D" id="3.40.50.720">
    <property type="entry name" value="NAD(P)-binding Rossmann-like Domain"/>
    <property type="match status" value="2"/>
</dbReference>
<dbReference type="EC" id="4.1.1.35" evidence="5"/>
<keyword evidence="11" id="KW-0520">NAD</keyword>
<reference evidence="19" key="2">
    <citation type="submission" date="2020-05" db="EMBL/GenBank/DDBJ databases">
        <authorList>
            <person name="Kim H.-S."/>
            <person name="Proctor R.H."/>
            <person name="Brown D.W."/>
        </authorList>
    </citation>
    <scope>NUCLEOTIDE SEQUENCE</scope>
    <source>
        <strain evidence="19">NRRL 20472</strain>
    </source>
</reference>
<name>A0A8H4XDY6_9HYPO</name>
<comment type="pathway">
    <text evidence="3">Nucleotide-sugar biosynthesis; UDP-alpha-D-xylose biosynthesis; UDP-alpha-D-xylose from UDP-alpha-D-glucuronate: step 1/1.</text>
</comment>
<dbReference type="GO" id="GO:0042732">
    <property type="term" value="P:D-xylose metabolic process"/>
    <property type="evidence" value="ECO:0007669"/>
    <property type="project" value="InterPro"/>
</dbReference>
<keyword evidence="14" id="KW-0325">Glycoprotein</keyword>
<dbReference type="Pfam" id="PF16363">
    <property type="entry name" value="GDP_Man_Dehyd"/>
    <property type="match status" value="1"/>
</dbReference>
<protein>
    <recommendedName>
        <fullName evidence="6">UDP-glucuronic acid decarboxylase 1</fullName>
        <ecNumber evidence="5">4.1.1.35</ecNumber>
    </recommendedName>
    <alternativeName>
        <fullName evidence="16">UDP-glucuronate decarboxylase 1</fullName>
    </alternativeName>
</protein>
<evidence type="ECO:0000256" key="2">
    <source>
        <dbReference type="ARBA" id="ARBA00004447"/>
    </source>
</evidence>
<dbReference type="GO" id="GO:0033320">
    <property type="term" value="P:UDP-D-xylose biosynthetic process"/>
    <property type="evidence" value="ECO:0007669"/>
    <property type="project" value="UniProtKB-UniPathway"/>
</dbReference>
<sequence length="357" mass="40029">MVILVTGGAGFLGCNLIQLLLDKNHEVVVLDSLWTGSHGNLDNFRSDKRLRYIQSDVRDPLPWIDGVEQIYHLACPASPVHFETQPIDILQTCFNGATNVLEYALKHNARVLLASTSGRAQNICTTECRLTNNKQKCTETLKFPVKKKTIEATVMEALGYAYQAEHGLEVRVARIFNAYGPFMEAEDGRAVPNFIMAALKGEPMTIFGDGHATRCFQFAQDCVRGLEALMNSDYHGPVNIGSDHEIEISEIAEIISHVVAEKTGQRDAVPVNLLPKREDDPVRRKPDTSLAEKVLGWKPRVSLEEGVSATVDWFIQRENEPISKVYDICSYNRYVSKEMYLYSSPQDASRRSRSHAE</sequence>
<organism evidence="19 20">
    <name type="scientific">Fusarium sarcochroum</name>
    <dbReference type="NCBI Taxonomy" id="1208366"/>
    <lineage>
        <taxon>Eukaryota</taxon>
        <taxon>Fungi</taxon>
        <taxon>Dikarya</taxon>
        <taxon>Ascomycota</taxon>
        <taxon>Pezizomycotina</taxon>
        <taxon>Sordariomycetes</taxon>
        <taxon>Hypocreomycetidae</taxon>
        <taxon>Hypocreales</taxon>
        <taxon>Nectriaceae</taxon>
        <taxon>Fusarium</taxon>
        <taxon>Fusarium lateritium species complex</taxon>
    </lineage>
</organism>
<gene>
    <name evidence="19" type="ORF">FSARC_1629</name>
</gene>
<evidence type="ECO:0000256" key="16">
    <source>
        <dbReference type="ARBA" id="ARBA00031585"/>
    </source>
</evidence>
<evidence type="ECO:0000256" key="9">
    <source>
        <dbReference type="ARBA" id="ARBA00022968"/>
    </source>
</evidence>
<dbReference type="EMBL" id="JABEXW010000088">
    <property type="protein sequence ID" value="KAF4971597.1"/>
    <property type="molecule type" value="Genomic_DNA"/>
</dbReference>
<reference evidence="19" key="1">
    <citation type="journal article" date="2020" name="BMC Genomics">
        <title>Correction to: Identification and distribution of gene clusters required for synthesis of sphingolipid metabolism inhibitors in diverse species of the filamentous fungus Fusarium.</title>
        <authorList>
            <person name="Kim H.S."/>
            <person name="Lohmar J.M."/>
            <person name="Busman M."/>
            <person name="Brown D.W."/>
            <person name="Naumann T.A."/>
            <person name="Divon H.H."/>
            <person name="Lysoe E."/>
            <person name="Uhlig S."/>
            <person name="Proctor R.H."/>
        </authorList>
    </citation>
    <scope>NUCLEOTIDE SEQUENCE</scope>
    <source>
        <strain evidence="19">NRRL 20472</strain>
    </source>
</reference>
<evidence type="ECO:0000256" key="17">
    <source>
        <dbReference type="ARBA" id="ARBA00049410"/>
    </source>
</evidence>
<evidence type="ECO:0000256" key="8">
    <source>
        <dbReference type="ARBA" id="ARBA00022793"/>
    </source>
</evidence>
<evidence type="ECO:0000259" key="18">
    <source>
        <dbReference type="Pfam" id="PF16363"/>
    </source>
</evidence>
<evidence type="ECO:0000256" key="15">
    <source>
        <dbReference type="ARBA" id="ARBA00023239"/>
    </source>
</evidence>
<evidence type="ECO:0000256" key="11">
    <source>
        <dbReference type="ARBA" id="ARBA00023027"/>
    </source>
</evidence>
<evidence type="ECO:0000256" key="6">
    <source>
        <dbReference type="ARBA" id="ARBA00018816"/>
    </source>
</evidence>